<proteinExistence type="predicted"/>
<dbReference type="Pfam" id="PF19614">
    <property type="entry name" value="DUF6119"/>
    <property type="match status" value="1"/>
</dbReference>
<dbReference type="RefSeq" id="WP_153662875.1">
    <property type="nucleotide sequence ID" value="NZ_JAAIKR010000008.1"/>
</dbReference>
<evidence type="ECO:0008006" key="3">
    <source>
        <dbReference type="Google" id="ProtNLM"/>
    </source>
</evidence>
<organism evidence="1 2">
    <name type="scientific">Shewanella intestini</name>
    <dbReference type="NCBI Taxonomy" id="2017544"/>
    <lineage>
        <taxon>Bacteria</taxon>
        <taxon>Pseudomonadati</taxon>
        <taxon>Pseudomonadota</taxon>
        <taxon>Gammaproteobacteria</taxon>
        <taxon>Alteromonadales</taxon>
        <taxon>Shewanellaceae</taxon>
        <taxon>Shewanella</taxon>
    </lineage>
</organism>
<comment type="caution">
    <text evidence="1">The sequence shown here is derived from an EMBL/GenBank/DDBJ whole genome shotgun (WGS) entry which is preliminary data.</text>
</comment>
<accession>A0ABS5I2N3</accession>
<dbReference type="NCBIfam" id="TIGR04141">
    <property type="entry name" value="TIGR04141 family sporadically distributed protein"/>
    <property type="match status" value="1"/>
</dbReference>
<evidence type="ECO:0000313" key="2">
    <source>
        <dbReference type="Proteomes" id="UP000811844"/>
    </source>
</evidence>
<dbReference type="InterPro" id="IPR026487">
    <property type="entry name" value="CHP04141"/>
</dbReference>
<name>A0ABS5I2N3_9GAMM</name>
<reference evidence="1 2" key="1">
    <citation type="submission" date="2020-02" db="EMBL/GenBank/DDBJ databases">
        <title>Shewanella WXL01 sp. nov., a marine bacterium isolated from green algae in Luhuitou Fringing Reef (Northern South China Sea).</title>
        <authorList>
            <person name="Wang X."/>
        </authorList>
    </citation>
    <scope>NUCLEOTIDE SEQUENCE [LARGE SCALE GENOMIC DNA]</scope>
    <source>
        <strain evidence="1 2">MCCC 1A01895</strain>
    </source>
</reference>
<dbReference type="Proteomes" id="UP000811844">
    <property type="component" value="Unassembled WGS sequence"/>
</dbReference>
<dbReference type="EMBL" id="JAAIKR010000008">
    <property type="protein sequence ID" value="MBR9728287.1"/>
    <property type="molecule type" value="Genomic_DNA"/>
</dbReference>
<evidence type="ECO:0000313" key="1">
    <source>
        <dbReference type="EMBL" id="MBR9728287.1"/>
    </source>
</evidence>
<keyword evidence="2" id="KW-1185">Reference proteome</keyword>
<gene>
    <name evidence="1" type="ORF">G3R48_09910</name>
</gene>
<sequence length="552" mass="61851">MPTTTPLSIYLLKKGINANTSVLKLNNANSHNVELDGTTSKMHVQTPTSNPPAFAKLFTKSNQLAKVDFGTNQFTGAVLELHHAGQTFFIAFGKGYHMIEMDYMVHDFGLRTALNLVDTKDIRGVDTASNKTTPLNARIQSGLSAEVSDFPIDIDEDLLSAIEGLSNDAGFGSRVSGRRRALKVNFKGKLEELPKLLLNAYKKYNTPLPNEFKWVENIREVTESTTITSLNTELVALLQKLQVNGPSKDDNIYMIAPDVYGSDVVGFSYGANNKLRSDILSLQRYLDKVVKEEGTLELKHLKTDYKVFAKDEDHKTKNTWTGYDCLYSELEKDGKHYELRAGIWYEINVDFVKEINKVMESIASYDVTLPAYNHDSEGAYNKDVADNDTNIECLDTKNIYLGGGQSRFEFCDLVNKDNGHDKLTDLIHVKHYTSSATLSHLFSQGVVSAEIFRRSEEARQKLYSNHKGVMPLTDPAIAPNAGDYRIVYAIYDIEALPTKLPFFSKVNLKNAFNRLQLLGYEVALAHVEMHPDKKAQTKIKPSKKRVKLPSAA</sequence>
<protein>
    <recommendedName>
        <fullName evidence="3">Sporadically distributed protein, TIGR04141 family</fullName>
    </recommendedName>
</protein>